<accession>A0A371R3K5</accession>
<evidence type="ECO:0000313" key="3">
    <source>
        <dbReference type="Proteomes" id="UP000256877"/>
    </source>
</evidence>
<dbReference type="Proteomes" id="UP000257123">
    <property type="component" value="Unassembled WGS sequence"/>
</dbReference>
<sequence length="116" mass="13090">MPIHPKWLERHYRHFHEALRGAERGDDHWACYNAYVSIRALFMGVLGKDPYAPEAGFYSLPSLARKALPKLDPEAEKCASCLEAWFGKPALRCLHCAELLAEALQVALRGQKLAET</sequence>
<organism evidence="1 4">
    <name type="scientific">Pyrobaculum aerophilum</name>
    <dbReference type="NCBI Taxonomy" id="13773"/>
    <lineage>
        <taxon>Archaea</taxon>
        <taxon>Thermoproteota</taxon>
        <taxon>Thermoprotei</taxon>
        <taxon>Thermoproteales</taxon>
        <taxon>Thermoproteaceae</taxon>
        <taxon>Pyrobaculum</taxon>
    </lineage>
</organism>
<dbReference type="AlphaFoldDB" id="A0A371R3K5"/>
<evidence type="ECO:0000313" key="2">
    <source>
        <dbReference type="EMBL" id="RFB00431.1"/>
    </source>
</evidence>
<protein>
    <submittedName>
        <fullName evidence="1">DNA-binding protein</fullName>
    </submittedName>
</protein>
<reference evidence="3 4" key="1">
    <citation type="submission" date="2017-07" db="EMBL/GenBank/DDBJ databases">
        <title>Draft genome sequence of aerobic hyperthermophilic archaea, Pyrobaculum aerophilum YKB31 and YKB32.</title>
        <authorList>
            <person name="Mochizuki T."/>
            <person name="Berliner A.J."/>
            <person name="Yoshida-Takashima Y."/>
            <person name="Takaki Y."/>
            <person name="Nunoura T."/>
            <person name="Takai K."/>
        </authorList>
    </citation>
    <scope>NUCLEOTIDE SEQUENCE [LARGE SCALE GENOMIC DNA]</scope>
    <source>
        <strain evidence="1 4">YKB31</strain>
        <strain evidence="2 3">YKB32</strain>
    </source>
</reference>
<proteinExistence type="predicted"/>
<name>A0A371R3K5_9CREN</name>
<dbReference type="GO" id="GO:0003677">
    <property type="term" value="F:DNA binding"/>
    <property type="evidence" value="ECO:0007669"/>
    <property type="project" value="UniProtKB-KW"/>
</dbReference>
<evidence type="ECO:0000313" key="1">
    <source>
        <dbReference type="EMBL" id="RFA98344.1"/>
    </source>
</evidence>
<dbReference type="EMBL" id="NMUF01000001">
    <property type="protein sequence ID" value="RFB00431.1"/>
    <property type="molecule type" value="Genomic_DNA"/>
</dbReference>
<gene>
    <name evidence="1" type="ORF">CGL51_01390</name>
    <name evidence="2" type="ORF">CGL52_00835</name>
</gene>
<keyword evidence="1" id="KW-0238">DNA-binding</keyword>
<evidence type="ECO:0000313" key="4">
    <source>
        <dbReference type="Proteomes" id="UP000257123"/>
    </source>
</evidence>
<dbReference type="OrthoDB" id="28418at2157"/>
<dbReference type="EMBL" id="NMUE01000002">
    <property type="protein sequence ID" value="RFA98344.1"/>
    <property type="molecule type" value="Genomic_DNA"/>
</dbReference>
<dbReference type="Proteomes" id="UP000256877">
    <property type="component" value="Unassembled WGS sequence"/>
</dbReference>
<comment type="caution">
    <text evidence="1">The sequence shown here is derived from an EMBL/GenBank/DDBJ whole genome shotgun (WGS) entry which is preliminary data.</text>
</comment>
<dbReference type="RefSeq" id="WP_116420407.1">
    <property type="nucleotide sequence ID" value="NZ_NMUE01000002.1"/>
</dbReference>